<name>A0ABR9JYA8_9ACTN</name>
<dbReference type="InterPro" id="IPR015813">
    <property type="entry name" value="Pyrv/PenolPyrv_kinase-like_dom"/>
</dbReference>
<feature type="compositionally biased region" description="Basic residues" evidence="2">
    <location>
        <begin position="311"/>
        <end position="330"/>
    </location>
</feature>
<evidence type="ECO:0000256" key="1">
    <source>
        <dbReference type="ARBA" id="ARBA00022679"/>
    </source>
</evidence>
<dbReference type="SUPFAM" id="SSF89796">
    <property type="entry name" value="CoA-transferase family III (CaiB/BaiF)"/>
    <property type="match status" value="1"/>
</dbReference>
<keyword evidence="4" id="KW-1185">Reference proteome</keyword>
<dbReference type="EMBL" id="JADBDZ010000001">
    <property type="protein sequence ID" value="MBE1535562.1"/>
    <property type="molecule type" value="Genomic_DNA"/>
</dbReference>
<proteinExistence type="predicted"/>
<dbReference type="Proteomes" id="UP000627838">
    <property type="component" value="Unassembled WGS sequence"/>
</dbReference>
<dbReference type="Pfam" id="PF02515">
    <property type="entry name" value="CoA_transf_3"/>
    <property type="match status" value="2"/>
</dbReference>
<dbReference type="PANTHER" id="PTHR48207">
    <property type="entry name" value="SUCCINATE--HYDROXYMETHYLGLUTARATE COA-TRANSFERASE"/>
    <property type="match status" value="1"/>
</dbReference>
<feature type="compositionally biased region" description="Basic residues" evidence="2">
    <location>
        <begin position="377"/>
        <end position="397"/>
    </location>
</feature>
<sequence length="554" mass="59896">MKHTGPLSGVRVVDLTAMVMGPYCTQIMADMGADVIKVEPPAGDNTRYISVGPEPGMAGVFVNVNRGKRSVVLDLRTPAGADALRGLVRTGDVFVHSMRARAVAALGFGYADVAALNPSIVYTNCYGYGRPGPDADLTAYDDTIQAECGLPSAQEMLTGEPGYAATILADKVAGMTALYARSLDIPAAPVRTLDELFDNPHLNEAGLFETVETPNGPVRFPGAPARFSRTPGHVAGPAPRLGAHTREVLDELGLDHADQGDHGLHAHRRPARHPGRGARALLAVPRRVLASARPRGRLPPRLPQVDGGVRLARRRGAGGRRRRRPRHHRGGDHDAGRRRVRRRDDGRVERPRPGVRHAAGEPVRHRGAAAADDPARAHRRAPHLLRGDRTRRRPRHHAAADPRGAPRRRLPGERGEDLDLRADAVGASENRTPDGEYSFTYELARSLCLLEASVAGVAPIETIQGDFRDLDGLRRRAERVRRDGYRGMLAIHPDQVAVINEAFTPTENELAEAREIVELFEAAPGAGVVSHRGAMLDRPHLARARALLAAGGRT</sequence>
<gene>
    <name evidence="3" type="ORF">H4W34_005395</name>
</gene>
<evidence type="ECO:0008006" key="5">
    <source>
        <dbReference type="Google" id="ProtNLM"/>
    </source>
</evidence>
<dbReference type="InterPro" id="IPR003673">
    <property type="entry name" value="CoA-Trfase_fam_III"/>
</dbReference>
<dbReference type="InterPro" id="IPR050483">
    <property type="entry name" value="CoA-transferase_III_domain"/>
</dbReference>
<dbReference type="InterPro" id="IPR023606">
    <property type="entry name" value="CoA-Trfase_III_dom_1_sf"/>
</dbReference>
<organism evidence="3 4">
    <name type="scientific">Actinomadura algeriensis</name>
    <dbReference type="NCBI Taxonomy" id="1679523"/>
    <lineage>
        <taxon>Bacteria</taxon>
        <taxon>Bacillati</taxon>
        <taxon>Actinomycetota</taxon>
        <taxon>Actinomycetes</taxon>
        <taxon>Streptosporangiales</taxon>
        <taxon>Thermomonosporaceae</taxon>
        <taxon>Actinomadura</taxon>
    </lineage>
</organism>
<dbReference type="PANTHER" id="PTHR48207:SF4">
    <property type="entry name" value="BLL6097 PROTEIN"/>
    <property type="match status" value="1"/>
</dbReference>
<dbReference type="Gene3D" id="3.40.50.10540">
    <property type="entry name" value="Crotonobetainyl-coa:carnitine coa-transferase, domain 1"/>
    <property type="match status" value="2"/>
</dbReference>
<dbReference type="InterPro" id="IPR040442">
    <property type="entry name" value="Pyrv_kinase-like_dom_sf"/>
</dbReference>
<dbReference type="Gene3D" id="3.20.20.60">
    <property type="entry name" value="Phosphoenolpyruvate-binding domains"/>
    <property type="match status" value="1"/>
</dbReference>
<feature type="compositionally biased region" description="Basic and acidic residues" evidence="2">
    <location>
        <begin position="331"/>
        <end position="364"/>
    </location>
</feature>
<evidence type="ECO:0000313" key="4">
    <source>
        <dbReference type="Proteomes" id="UP000627838"/>
    </source>
</evidence>
<reference evidence="3 4" key="1">
    <citation type="submission" date="2020-10" db="EMBL/GenBank/DDBJ databases">
        <title>Sequencing the genomes of 1000 actinobacteria strains.</title>
        <authorList>
            <person name="Klenk H.-P."/>
        </authorList>
    </citation>
    <scope>NUCLEOTIDE SEQUENCE [LARGE SCALE GENOMIC DNA]</scope>
    <source>
        <strain evidence="3 4">DSM 46744</strain>
    </source>
</reference>
<feature type="region of interest" description="Disordered" evidence="2">
    <location>
        <begin position="256"/>
        <end position="434"/>
    </location>
</feature>
<comment type="caution">
    <text evidence="3">The sequence shown here is derived from an EMBL/GenBank/DDBJ whole genome shotgun (WGS) entry which is preliminary data.</text>
</comment>
<evidence type="ECO:0000256" key="2">
    <source>
        <dbReference type="SAM" id="MobiDB-lite"/>
    </source>
</evidence>
<keyword evidence="1" id="KW-0808">Transferase</keyword>
<feature type="compositionally biased region" description="Basic and acidic residues" evidence="2">
    <location>
        <begin position="410"/>
        <end position="422"/>
    </location>
</feature>
<protein>
    <recommendedName>
        <fullName evidence="5">CoA transferase</fullName>
    </recommendedName>
</protein>
<evidence type="ECO:0000313" key="3">
    <source>
        <dbReference type="EMBL" id="MBE1535562.1"/>
    </source>
</evidence>
<dbReference type="SUPFAM" id="SSF51621">
    <property type="entry name" value="Phosphoenolpyruvate/pyruvate domain"/>
    <property type="match status" value="1"/>
</dbReference>
<feature type="compositionally biased region" description="Basic residues" evidence="2">
    <location>
        <begin position="265"/>
        <end position="276"/>
    </location>
</feature>
<accession>A0ABR9JYA8</accession>